<dbReference type="AlphaFoldDB" id="G8UR28"/>
<proteinExistence type="predicted"/>
<protein>
    <submittedName>
        <fullName evidence="1">Uncharacterized protein</fullName>
    </submittedName>
</protein>
<dbReference type="KEGG" id="tfo:BFO_3157"/>
<evidence type="ECO:0000313" key="2">
    <source>
        <dbReference type="Proteomes" id="UP000005436"/>
    </source>
</evidence>
<accession>G8UR28</accession>
<gene>
    <name evidence="1" type="ordered locus">BFO_3157</name>
</gene>
<dbReference type="STRING" id="203275.BFO_3157"/>
<organism evidence="1 2">
    <name type="scientific">Tannerella forsythia (strain ATCC 43037 / JCM 10827 / CCUG 21028 A / KCTC 5666 / FDC 338)</name>
    <name type="common">Bacteroides forsythus</name>
    <dbReference type="NCBI Taxonomy" id="203275"/>
    <lineage>
        <taxon>Bacteria</taxon>
        <taxon>Pseudomonadati</taxon>
        <taxon>Bacteroidota</taxon>
        <taxon>Bacteroidia</taxon>
        <taxon>Bacteroidales</taxon>
        <taxon>Tannerellaceae</taxon>
        <taxon>Tannerella</taxon>
    </lineage>
</organism>
<reference evidence="2" key="1">
    <citation type="submission" date="2011-12" db="EMBL/GenBank/DDBJ databases">
        <title>Complete sequence of Tannerella forsythia ATCC 43037.</title>
        <authorList>
            <person name="Dewhirst F."/>
            <person name="Tanner A."/>
            <person name="Izard J."/>
            <person name="Brinkac L."/>
            <person name="Durkin A.S."/>
            <person name="Hostetler J."/>
            <person name="Shetty J."/>
            <person name="Torralba M."/>
            <person name="Gill S."/>
            <person name="Nelson K."/>
        </authorList>
    </citation>
    <scope>NUCLEOTIDE SEQUENCE [LARGE SCALE GENOMIC DNA]</scope>
    <source>
        <strain evidence="2">ATCC 43037 / JCM 10827 / CCUG 33226 / KCTC 5666 / FDC 338</strain>
    </source>
</reference>
<dbReference type="EMBL" id="CP003191">
    <property type="protein sequence ID" value="AEW21629.1"/>
    <property type="molecule type" value="Genomic_DNA"/>
</dbReference>
<dbReference type="HOGENOM" id="CLU_3349698_0_0_10"/>
<sequence>MHFYRVHDAKTHCSLQIVFEGRMRRYFSYLCAEKNQI</sequence>
<dbReference type="PATRIC" id="fig|203275.8.peg.2727"/>
<name>G8UR28_TANFA</name>
<evidence type="ECO:0000313" key="1">
    <source>
        <dbReference type="EMBL" id="AEW21629.1"/>
    </source>
</evidence>
<dbReference type="Proteomes" id="UP000005436">
    <property type="component" value="Chromosome"/>
</dbReference>
<keyword evidence="2" id="KW-1185">Reference proteome</keyword>